<keyword evidence="2" id="KW-0805">Transcription regulation</keyword>
<evidence type="ECO:0000256" key="1">
    <source>
        <dbReference type="ARBA" id="ARBA00022491"/>
    </source>
</evidence>
<organism evidence="5 6">
    <name type="scientific">Rhabdonatronobacter sediminivivens</name>
    <dbReference type="NCBI Taxonomy" id="2743469"/>
    <lineage>
        <taxon>Bacteria</taxon>
        <taxon>Pseudomonadati</taxon>
        <taxon>Pseudomonadota</taxon>
        <taxon>Alphaproteobacteria</taxon>
        <taxon>Rhodobacterales</taxon>
        <taxon>Paracoccaceae</taxon>
        <taxon>Rhabdonatronobacter</taxon>
    </lineage>
</organism>
<dbReference type="CDD" id="cd00090">
    <property type="entry name" value="HTH_ARSR"/>
    <property type="match status" value="1"/>
</dbReference>
<dbReference type="SMART" id="SM00420">
    <property type="entry name" value="HTH_DEOR"/>
    <property type="match status" value="1"/>
</dbReference>
<gene>
    <name evidence="5" type="ORF">HUK65_02530</name>
</gene>
<dbReference type="AlphaFoldDB" id="A0A7Z0HXF9"/>
<dbReference type="Pfam" id="PF00455">
    <property type="entry name" value="DeoRC"/>
    <property type="match status" value="1"/>
</dbReference>
<name>A0A7Z0HXF9_9RHOB</name>
<dbReference type="GO" id="GO:0003700">
    <property type="term" value="F:DNA-binding transcription factor activity"/>
    <property type="evidence" value="ECO:0007669"/>
    <property type="project" value="InterPro"/>
</dbReference>
<dbReference type="Pfam" id="PF08220">
    <property type="entry name" value="HTH_DeoR"/>
    <property type="match status" value="1"/>
</dbReference>
<dbReference type="SUPFAM" id="SSF100950">
    <property type="entry name" value="NagB/RpiA/CoA transferase-like"/>
    <property type="match status" value="1"/>
</dbReference>
<accession>A0A7Z0HXF9</accession>
<feature type="domain" description="HTH deoR-type" evidence="4">
    <location>
        <begin position="3"/>
        <end position="58"/>
    </location>
</feature>
<evidence type="ECO:0000256" key="2">
    <source>
        <dbReference type="ARBA" id="ARBA00023015"/>
    </source>
</evidence>
<evidence type="ECO:0000313" key="6">
    <source>
        <dbReference type="Proteomes" id="UP000529417"/>
    </source>
</evidence>
<dbReference type="SUPFAM" id="SSF46785">
    <property type="entry name" value="Winged helix' DNA-binding domain"/>
    <property type="match status" value="1"/>
</dbReference>
<dbReference type="InterPro" id="IPR050313">
    <property type="entry name" value="Carb_Metab_HTH_regulators"/>
</dbReference>
<dbReference type="SMART" id="SM01134">
    <property type="entry name" value="DeoRC"/>
    <property type="match status" value="1"/>
</dbReference>
<dbReference type="InterPro" id="IPR011991">
    <property type="entry name" value="ArsR-like_HTH"/>
</dbReference>
<dbReference type="PANTHER" id="PTHR30363:SF4">
    <property type="entry name" value="GLYCEROL-3-PHOSPHATE REGULON REPRESSOR"/>
    <property type="match status" value="1"/>
</dbReference>
<dbReference type="EMBL" id="JACBXS010000003">
    <property type="protein sequence ID" value="NYS23852.1"/>
    <property type="molecule type" value="Genomic_DNA"/>
</dbReference>
<dbReference type="InterPro" id="IPR001034">
    <property type="entry name" value="DeoR_HTH"/>
</dbReference>
<dbReference type="InterPro" id="IPR036388">
    <property type="entry name" value="WH-like_DNA-bd_sf"/>
</dbReference>
<dbReference type="PROSITE" id="PS51000">
    <property type="entry name" value="HTH_DEOR_2"/>
    <property type="match status" value="1"/>
</dbReference>
<dbReference type="PANTHER" id="PTHR30363">
    <property type="entry name" value="HTH-TYPE TRANSCRIPTIONAL REGULATOR SRLR-RELATED"/>
    <property type="match status" value="1"/>
</dbReference>
<dbReference type="Gene3D" id="3.30.750.70">
    <property type="entry name" value="4-hydroxybutyrate coenzyme like domains"/>
    <property type="match status" value="1"/>
</dbReference>
<evidence type="ECO:0000313" key="5">
    <source>
        <dbReference type="EMBL" id="NYS23852.1"/>
    </source>
</evidence>
<dbReference type="PRINTS" id="PR00037">
    <property type="entry name" value="HTHLACR"/>
</dbReference>
<dbReference type="Proteomes" id="UP000529417">
    <property type="component" value="Unassembled WGS sequence"/>
</dbReference>
<keyword evidence="1" id="KW-0678">Repressor</keyword>
<evidence type="ECO:0000259" key="4">
    <source>
        <dbReference type="PROSITE" id="PS51000"/>
    </source>
</evidence>
<dbReference type="InterPro" id="IPR036390">
    <property type="entry name" value="WH_DNA-bd_sf"/>
</dbReference>
<keyword evidence="3" id="KW-0804">Transcription</keyword>
<dbReference type="InterPro" id="IPR014036">
    <property type="entry name" value="DeoR-like_C"/>
</dbReference>
<proteinExistence type="predicted"/>
<evidence type="ECO:0000256" key="3">
    <source>
        <dbReference type="ARBA" id="ARBA00023163"/>
    </source>
</evidence>
<dbReference type="Gene3D" id="1.10.10.10">
    <property type="entry name" value="Winged helix-like DNA-binding domain superfamily/Winged helix DNA-binding domain"/>
    <property type="match status" value="1"/>
</dbReference>
<dbReference type="RefSeq" id="WP_179904553.1">
    <property type="nucleotide sequence ID" value="NZ_JACBXS010000003.1"/>
</dbReference>
<comment type="caution">
    <text evidence="5">The sequence shown here is derived from an EMBL/GenBank/DDBJ whole genome shotgun (WGS) entry which is preliminary data.</text>
</comment>
<protein>
    <submittedName>
        <fullName evidence="5">DeoR/GlpR transcriptional regulator</fullName>
    </submittedName>
</protein>
<sequence length="264" mass="28073">MDPSPRARAILDAISATGTGRIPDLSRRLGVTEETIRRNLRRMEEAGLVTRLRGGVRLRDRVGESAGEASFVHRFAENAAAKQRIAAHLAGMIADGATLFLDVGATTAHVAQALRVRRDLMVVTNSLPVAQALVSHNGNRVFMAGGELRAHDAGAFGDEALSFVRQFRVRHAVLSAAAVQADGGFALHDLREAEFSRAIIDCAEQAIIAADASKFTRSAPIRLTDPARIATLVTDAPPPSAIARMLAAAEVRVEIAPPLRPEGG</sequence>
<keyword evidence="6" id="KW-1185">Reference proteome</keyword>
<dbReference type="InterPro" id="IPR037171">
    <property type="entry name" value="NagB/RpiA_transferase-like"/>
</dbReference>
<reference evidence="5 6" key="1">
    <citation type="journal article" date="2000" name="Arch. Microbiol.">
        <title>Rhodobaca bogoriensis gen. nov. and sp. nov., an alkaliphilic purple nonsulfur bacterium from African Rift Valley soda lakes.</title>
        <authorList>
            <person name="Milford A.D."/>
            <person name="Achenbach L.A."/>
            <person name="Jung D.O."/>
            <person name="Madigan M.T."/>
        </authorList>
    </citation>
    <scope>NUCLEOTIDE SEQUENCE [LARGE SCALE GENOMIC DNA]</scope>
    <source>
        <strain evidence="5 6">2376</strain>
    </source>
</reference>